<evidence type="ECO:0000256" key="2">
    <source>
        <dbReference type="ARBA" id="ARBA00022676"/>
    </source>
</evidence>
<evidence type="ECO:0000259" key="4">
    <source>
        <dbReference type="Pfam" id="PF00535"/>
    </source>
</evidence>
<accession>A0A1X7D1E8</accession>
<gene>
    <name evidence="5" type="ORF">SAMN06295933_1522</name>
</gene>
<dbReference type="InterPro" id="IPR036291">
    <property type="entry name" value="NAD(P)-bd_dom_sf"/>
</dbReference>
<dbReference type="STRING" id="1519643.SAMN06295933_1522"/>
<dbReference type="GO" id="GO:0016757">
    <property type="term" value="F:glycosyltransferase activity"/>
    <property type="evidence" value="ECO:0007669"/>
    <property type="project" value="UniProtKB-KW"/>
</dbReference>
<reference evidence="6" key="1">
    <citation type="submission" date="2017-04" db="EMBL/GenBank/DDBJ databases">
        <authorList>
            <person name="Varghese N."/>
            <person name="Submissions S."/>
        </authorList>
    </citation>
    <scope>NUCLEOTIDE SEQUENCE [LARGE SCALE GENOMIC DNA]</scope>
    <source>
        <strain evidence="6">K3S</strain>
    </source>
</reference>
<organism evidence="5 6">
    <name type="scientific">Desulfovibrio gilichinskyi</name>
    <dbReference type="NCBI Taxonomy" id="1519643"/>
    <lineage>
        <taxon>Bacteria</taxon>
        <taxon>Pseudomonadati</taxon>
        <taxon>Thermodesulfobacteriota</taxon>
        <taxon>Desulfovibrionia</taxon>
        <taxon>Desulfovibrionales</taxon>
        <taxon>Desulfovibrionaceae</taxon>
        <taxon>Desulfovibrio</taxon>
    </lineage>
</organism>
<dbReference type="RefSeq" id="WP_085100650.1">
    <property type="nucleotide sequence ID" value="NZ_FWZU01000002.1"/>
</dbReference>
<dbReference type="Gene3D" id="3.90.550.10">
    <property type="entry name" value="Spore Coat Polysaccharide Biosynthesis Protein SpsA, Chain A"/>
    <property type="match status" value="1"/>
</dbReference>
<dbReference type="InterPro" id="IPR001173">
    <property type="entry name" value="Glyco_trans_2-like"/>
</dbReference>
<dbReference type="SUPFAM" id="SSF51735">
    <property type="entry name" value="NAD(P)-binding Rossmann-fold domains"/>
    <property type="match status" value="1"/>
</dbReference>
<keyword evidence="3 5" id="KW-0808">Transferase</keyword>
<name>A0A1X7D1E8_9BACT</name>
<dbReference type="OrthoDB" id="5291101at2"/>
<evidence type="ECO:0000256" key="1">
    <source>
        <dbReference type="ARBA" id="ARBA00006739"/>
    </source>
</evidence>
<evidence type="ECO:0000313" key="5">
    <source>
        <dbReference type="EMBL" id="SMF06891.1"/>
    </source>
</evidence>
<sequence length="339" mass="37749">MIAPKVSVTMPCYNCEATVGLAIESILGQTFKDLELVAVDDGSSDQTATILKKYSALDSRVKPLFLDHQGVVGAANAAIDLSQGEFLARMDADDLAMPSRIEKQADLLAQNSHVGLTGSLVVFGGDRATCGGYAHYVDWINTLVESSEISLNRFVEFPFANPSIMMRSALVDVHGSFRDGDFPEDYELVLRWLEAGVLMQKVDEELLIWNDPPDRISRNHPKYTVDAFYRIKSEYLYRWLKKNNPDHPRVGVIGSTRVSRKRYGMLEKFGVETAFFVDVDPRKVGQNIHGIAVIHRDDLPAPGEVFLLSYVASHGAKNEVTRFLNARGYVMGKDYLLVA</sequence>
<keyword evidence="2" id="KW-0328">Glycosyltransferase</keyword>
<feature type="domain" description="Glycosyltransferase 2-like" evidence="4">
    <location>
        <begin position="7"/>
        <end position="164"/>
    </location>
</feature>
<dbReference type="PANTHER" id="PTHR43685:SF5">
    <property type="entry name" value="GLYCOSYLTRANSFERASE EPSE-RELATED"/>
    <property type="match status" value="1"/>
</dbReference>
<dbReference type="AlphaFoldDB" id="A0A1X7D1E8"/>
<dbReference type="Pfam" id="PF00535">
    <property type="entry name" value="Glycos_transf_2"/>
    <property type="match status" value="1"/>
</dbReference>
<dbReference type="EMBL" id="FWZU01000002">
    <property type="protein sequence ID" value="SMF06891.1"/>
    <property type="molecule type" value="Genomic_DNA"/>
</dbReference>
<dbReference type="CDD" id="cd00761">
    <property type="entry name" value="Glyco_tranf_GTA_type"/>
    <property type="match status" value="1"/>
</dbReference>
<dbReference type="PANTHER" id="PTHR43685">
    <property type="entry name" value="GLYCOSYLTRANSFERASE"/>
    <property type="match status" value="1"/>
</dbReference>
<keyword evidence="6" id="KW-1185">Reference proteome</keyword>
<dbReference type="InterPro" id="IPR029044">
    <property type="entry name" value="Nucleotide-diphossugar_trans"/>
</dbReference>
<dbReference type="Proteomes" id="UP000192906">
    <property type="component" value="Unassembled WGS sequence"/>
</dbReference>
<evidence type="ECO:0000256" key="3">
    <source>
        <dbReference type="ARBA" id="ARBA00022679"/>
    </source>
</evidence>
<protein>
    <submittedName>
        <fullName evidence="5">Glycosyltransferase involved in cell wall bisynthesis</fullName>
    </submittedName>
</protein>
<evidence type="ECO:0000313" key="6">
    <source>
        <dbReference type="Proteomes" id="UP000192906"/>
    </source>
</evidence>
<dbReference type="InterPro" id="IPR050834">
    <property type="entry name" value="Glycosyltransf_2"/>
</dbReference>
<comment type="similarity">
    <text evidence="1">Belongs to the glycosyltransferase 2 family.</text>
</comment>
<dbReference type="SUPFAM" id="SSF53448">
    <property type="entry name" value="Nucleotide-diphospho-sugar transferases"/>
    <property type="match status" value="1"/>
</dbReference>
<proteinExistence type="inferred from homology"/>